<sequence length="93" mass="10767">MAGLIQKMKTTGYFRNVVPAKHPEIQMEWVERVMSAPIKRFIQSDGRIVLWGNIAEADGRVLRVVLLEDGETVHNAFFDRNFLKRQQKGEEPK</sequence>
<proteinExistence type="predicted"/>
<dbReference type="EMBL" id="LJZR01000068">
    <property type="protein sequence ID" value="KPQ32123.1"/>
    <property type="molecule type" value="Genomic_DNA"/>
</dbReference>
<dbReference type="PATRIC" id="fig|1666911.3.peg.4171"/>
<evidence type="ECO:0000313" key="1">
    <source>
        <dbReference type="EMBL" id="KPQ32123.1"/>
    </source>
</evidence>
<reference evidence="1 2" key="1">
    <citation type="submission" date="2015-09" db="EMBL/GenBank/DDBJ databases">
        <title>Identification and resolution of microdiversity through metagenomic sequencing of parallel consortia.</title>
        <authorList>
            <person name="Nelson W.C."/>
            <person name="Romine M.F."/>
            <person name="Lindemann S.R."/>
        </authorList>
    </citation>
    <scope>NUCLEOTIDE SEQUENCE [LARGE SCALE GENOMIC DNA]</scope>
    <source>
        <strain evidence="1">Ana</strain>
    </source>
</reference>
<dbReference type="Proteomes" id="UP000050465">
    <property type="component" value="Unassembled WGS sequence"/>
</dbReference>
<organism evidence="1 2">
    <name type="scientific">Phormidesmis priestleyi Ana</name>
    <dbReference type="NCBI Taxonomy" id="1666911"/>
    <lineage>
        <taxon>Bacteria</taxon>
        <taxon>Bacillati</taxon>
        <taxon>Cyanobacteriota</taxon>
        <taxon>Cyanophyceae</taxon>
        <taxon>Leptolyngbyales</taxon>
        <taxon>Leptolyngbyaceae</taxon>
        <taxon>Phormidesmis</taxon>
    </lineage>
</organism>
<accession>A0A0P8BEM1</accession>
<gene>
    <name evidence="1" type="ORF">HLUCCA11_22255</name>
</gene>
<name>A0A0P8BEM1_9CYAN</name>
<comment type="caution">
    <text evidence="1">The sequence shown here is derived from an EMBL/GenBank/DDBJ whole genome shotgun (WGS) entry which is preliminary data.</text>
</comment>
<evidence type="ECO:0000313" key="2">
    <source>
        <dbReference type="Proteomes" id="UP000050465"/>
    </source>
</evidence>
<dbReference type="AlphaFoldDB" id="A0A0P8BEM1"/>
<dbReference type="STRING" id="1666911.HLUCCA11_22255"/>
<protein>
    <submittedName>
        <fullName evidence="1">Uncharacterized protein</fullName>
    </submittedName>
</protein>